<dbReference type="GO" id="GO:0070180">
    <property type="term" value="F:large ribosomal subunit rRNA binding"/>
    <property type="evidence" value="ECO:0007669"/>
    <property type="project" value="TreeGrafter"/>
</dbReference>
<sequence length="131" mass="15148">MIHVGSQLKVVDNSGANWSKCISIKKKGKHPFATVGMFILITLKNFSNRKKVNKRLIYIGLIVGISFWICRVDGTFVKFFSNFLLLFNKQFKFLGTRVYGCVLKEIKITSLQEKKNTKYFQKIFSYSSSFI</sequence>
<keyword evidence="5" id="KW-0812">Transmembrane</keyword>
<keyword evidence="6" id="KW-0496">Mitochondrion</keyword>
<dbReference type="HAMAP" id="MF_01367">
    <property type="entry name" value="Ribosomal_uL14"/>
    <property type="match status" value="1"/>
</dbReference>
<dbReference type="PANTHER" id="PTHR11761">
    <property type="entry name" value="50S/60S RIBOSOMAL PROTEIN L14/L23"/>
    <property type="match status" value="1"/>
</dbReference>
<dbReference type="CDD" id="cd00337">
    <property type="entry name" value="Ribosomal_uL14"/>
    <property type="match status" value="1"/>
</dbReference>
<accession>A0A5P8DJR9</accession>
<evidence type="ECO:0000256" key="5">
    <source>
        <dbReference type="SAM" id="Phobius"/>
    </source>
</evidence>
<dbReference type="InterPro" id="IPR036853">
    <property type="entry name" value="Ribosomal_uL14_sf"/>
</dbReference>
<dbReference type="GO" id="GO:0003735">
    <property type="term" value="F:structural constituent of ribosome"/>
    <property type="evidence" value="ECO:0007669"/>
    <property type="project" value="InterPro"/>
</dbReference>
<evidence type="ECO:0000256" key="4">
    <source>
        <dbReference type="RuleBase" id="RU003949"/>
    </source>
</evidence>
<protein>
    <submittedName>
        <fullName evidence="6">Ribosomal protein L14</fullName>
    </submittedName>
</protein>
<keyword evidence="5" id="KW-0472">Membrane</keyword>
<dbReference type="AlphaFoldDB" id="A0A5P8DJR9"/>
<dbReference type="InterPro" id="IPR000218">
    <property type="entry name" value="Ribosomal_uL14"/>
</dbReference>
<dbReference type="GO" id="GO:0005762">
    <property type="term" value="C:mitochondrial large ribosomal subunit"/>
    <property type="evidence" value="ECO:0007669"/>
    <property type="project" value="TreeGrafter"/>
</dbReference>
<dbReference type="SMART" id="SM01374">
    <property type="entry name" value="Ribosomal_L14"/>
    <property type="match status" value="1"/>
</dbReference>
<keyword evidence="5" id="KW-1133">Transmembrane helix</keyword>
<keyword evidence="2 4" id="KW-0689">Ribosomal protein</keyword>
<dbReference type="SUPFAM" id="SSF50193">
    <property type="entry name" value="Ribosomal protein L14"/>
    <property type="match status" value="1"/>
</dbReference>
<name>A0A5P8DJR9_9EUKA</name>
<feature type="transmembrane region" description="Helical" evidence="5">
    <location>
        <begin position="56"/>
        <end position="77"/>
    </location>
</feature>
<reference evidence="6" key="1">
    <citation type="submission" date="2019-06" db="EMBL/GenBank/DDBJ databases">
        <authorList>
            <person name="Wideman J.G."/>
            <person name="Richards T.A."/>
        </authorList>
    </citation>
    <scope>NUCLEOTIDE SEQUENCE</scope>
</reference>
<keyword evidence="3 4" id="KW-0687">Ribonucleoprotein</keyword>
<dbReference type="GO" id="GO:0006412">
    <property type="term" value="P:translation"/>
    <property type="evidence" value="ECO:0007669"/>
    <property type="project" value="InterPro"/>
</dbReference>
<evidence type="ECO:0000256" key="2">
    <source>
        <dbReference type="ARBA" id="ARBA00022980"/>
    </source>
</evidence>
<evidence type="ECO:0000256" key="1">
    <source>
        <dbReference type="ARBA" id="ARBA00010745"/>
    </source>
</evidence>
<organism evidence="6">
    <name type="scientific">Rhizaria sp</name>
    <dbReference type="NCBI Taxonomy" id="2204297"/>
    <lineage>
        <taxon>Eukaryota</taxon>
        <taxon>Sar</taxon>
        <taxon>Rhizaria</taxon>
    </lineage>
</organism>
<dbReference type="PANTHER" id="PTHR11761:SF3">
    <property type="entry name" value="LARGE RIBOSOMAL SUBUNIT PROTEIN UL14M"/>
    <property type="match status" value="1"/>
</dbReference>
<evidence type="ECO:0000256" key="3">
    <source>
        <dbReference type="ARBA" id="ARBA00023274"/>
    </source>
</evidence>
<dbReference type="EMBL" id="MN082144">
    <property type="protein sequence ID" value="QFP99033.1"/>
    <property type="molecule type" value="Genomic_DNA"/>
</dbReference>
<geneLocation type="mitochondrion" evidence="6"/>
<proteinExistence type="inferred from homology"/>
<evidence type="ECO:0000313" key="6">
    <source>
        <dbReference type="EMBL" id="QFP99033.1"/>
    </source>
</evidence>
<dbReference type="Gene3D" id="2.40.150.20">
    <property type="entry name" value="Ribosomal protein L14"/>
    <property type="match status" value="1"/>
</dbReference>
<comment type="similarity">
    <text evidence="1 4">Belongs to the universal ribosomal protein uL14 family.</text>
</comment>
<dbReference type="Pfam" id="PF00238">
    <property type="entry name" value="Ribosomal_L14"/>
    <property type="match status" value="1"/>
</dbReference>
<gene>
    <name evidence="6" type="primary">rpl14</name>
</gene>